<evidence type="ECO:0000313" key="2">
    <source>
        <dbReference type="EMBL" id="CAD8204170.1"/>
    </source>
</evidence>
<dbReference type="OrthoDB" id="311060at2759"/>
<feature type="region of interest" description="Disordered" evidence="1">
    <location>
        <begin position="111"/>
        <end position="150"/>
    </location>
</feature>
<protein>
    <submittedName>
        <fullName evidence="2">Uncharacterized protein</fullName>
    </submittedName>
</protein>
<comment type="caution">
    <text evidence="2">The sequence shown here is derived from an EMBL/GenBank/DDBJ whole genome shotgun (WGS) entry which is preliminary data.</text>
</comment>
<keyword evidence="3" id="KW-1185">Reference proteome</keyword>
<reference evidence="2" key="1">
    <citation type="submission" date="2021-01" db="EMBL/GenBank/DDBJ databases">
        <authorList>
            <consortium name="Genoscope - CEA"/>
            <person name="William W."/>
        </authorList>
    </citation>
    <scope>NUCLEOTIDE SEQUENCE</scope>
</reference>
<accession>A0A8S1XSV3</accession>
<evidence type="ECO:0000256" key="1">
    <source>
        <dbReference type="SAM" id="MobiDB-lite"/>
    </source>
</evidence>
<dbReference type="AlphaFoldDB" id="A0A8S1XSV3"/>
<proteinExistence type="predicted"/>
<sequence>MSVVAVNLKILPLNENLNLELDQDTLISELYEFIQSKYNLNSNVSNWTCYSEYKRTNLLPSSSIGNIQKETLTINTQPTSRTQMITPDSNLVNQSSNFQQNVNNQQYPAPIQQQKQTQQYPTQNSIPQQQQNQSQPQINNSNQVQNQNSGQSLNQSNLVILHLTITDGFKQRKFQSTFKQDDLLEDVGDAVLSYLGVLKEAASCDLVIYGQNYNSPEKRLKSLLQLSIKSNTTIDARLRWIGGSQR</sequence>
<dbReference type="EMBL" id="CAJJDP010000133">
    <property type="protein sequence ID" value="CAD8204170.1"/>
    <property type="molecule type" value="Genomic_DNA"/>
</dbReference>
<dbReference type="OMA" id="WKCYSES"/>
<feature type="region of interest" description="Disordered" evidence="1">
    <location>
        <begin position="75"/>
        <end position="95"/>
    </location>
</feature>
<feature type="compositionally biased region" description="Polar residues" evidence="1">
    <location>
        <begin position="75"/>
        <end position="91"/>
    </location>
</feature>
<organism evidence="2 3">
    <name type="scientific">Paramecium octaurelia</name>
    <dbReference type="NCBI Taxonomy" id="43137"/>
    <lineage>
        <taxon>Eukaryota</taxon>
        <taxon>Sar</taxon>
        <taxon>Alveolata</taxon>
        <taxon>Ciliophora</taxon>
        <taxon>Intramacronucleata</taxon>
        <taxon>Oligohymenophorea</taxon>
        <taxon>Peniculida</taxon>
        <taxon>Parameciidae</taxon>
        <taxon>Paramecium</taxon>
    </lineage>
</organism>
<dbReference type="Proteomes" id="UP000683925">
    <property type="component" value="Unassembled WGS sequence"/>
</dbReference>
<gene>
    <name evidence="2" type="ORF">POCTA_138.1.T1320007</name>
</gene>
<evidence type="ECO:0000313" key="3">
    <source>
        <dbReference type="Proteomes" id="UP000683925"/>
    </source>
</evidence>
<name>A0A8S1XSV3_PAROT</name>